<sequence>MEIIILLLITGVAVFIIRALVNNEWRKSAQEKIDSIRKERIFWRLINGYGGFVFGVEAIFTICLDPKRFTTYMTDSQQLSVADKKVLRLLKKNRGIGNINIINTELKKVEESISSVLSDSSKILSKSELETVFDARNKDNFLATPQHEKLVDIFLLLLTTNSKVRKIDIWKARKLLDEEATRLEWKNEEEKVDTETLFYLKKSNVDIGETVADILIVEAPSDLKEMLKEWELMRMIKSSIVDYAVRQIGMNRIQHFGWKLIAEVAG</sequence>
<gene>
    <name evidence="1" type="ORF">A3G90_03865</name>
</gene>
<dbReference type="AlphaFoldDB" id="A0A1F6FH33"/>
<proteinExistence type="predicted"/>
<accession>A0A1F6FH33</accession>
<dbReference type="Proteomes" id="UP000177325">
    <property type="component" value="Unassembled WGS sequence"/>
</dbReference>
<name>A0A1F6FH33_9BACT</name>
<evidence type="ECO:0000313" key="1">
    <source>
        <dbReference type="EMBL" id="OGG85165.1"/>
    </source>
</evidence>
<dbReference type="EMBL" id="MFMM01000001">
    <property type="protein sequence ID" value="OGG85165.1"/>
    <property type="molecule type" value="Genomic_DNA"/>
</dbReference>
<reference evidence="1 2" key="1">
    <citation type="journal article" date="2016" name="Nat. Commun.">
        <title>Thousands of microbial genomes shed light on interconnected biogeochemical processes in an aquifer system.</title>
        <authorList>
            <person name="Anantharaman K."/>
            <person name="Brown C.T."/>
            <person name="Hug L.A."/>
            <person name="Sharon I."/>
            <person name="Castelle C.J."/>
            <person name="Probst A.J."/>
            <person name="Thomas B.C."/>
            <person name="Singh A."/>
            <person name="Wilkins M.J."/>
            <person name="Karaoz U."/>
            <person name="Brodie E.L."/>
            <person name="Williams K.H."/>
            <person name="Hubbard S.S."/>
            <person name="Banfield J.F."/>
        </authorList>
    </citation>
    <scope>NUCLEOTIDE SEQUENCE [LARGE SCALE GENOMIC DNA]</scope>
</reference>
<comment type="caution">
    <text evidence="1">The sequence shown here is derived from an EMBL/GenBank/DDBJ whole genome shotgun (WGS) entry which is preliminary data.</text>
</comment>
<organism evidence="1 2">
    <name type="scientific">Candidatus Kaiserbacteria bacterium RIFCSPLOWO2_12_FULL_45_26</name>
    <dbReference type="NCBI Taxonomy" id="1798525"/>
    <lineage>
        <taxon>Bacteria</taxon>
        <taxon>Candidatus Kaiseribacteriota</taxon>
    </lineage>
</organism>
<dbReference type="STRING" id="1798525.A3G90_03865"/>
<evidence type="ECO:0000313" key="2">
    <source>
        <dbReference type="Proteomes" id="UP000177325"/>
    </source>
</evidence>
<protein>
    <submittedName>
        <fullName evidence="1">Uncharacterized protein</fullName>
    </submittedName>
</protein>